<gene>
    <name evidence="1" type="ORF">RM590_11845</name>
</gene>
<evidence type="ECO:0000313" key="1">
    <source>
        <dbReference type="EMBL" id="MDT0343303.1"/>
    </source>
</evidence>
<protein>
    <recommendedName>
        <fullName evidence="3">DUF1440 domain-containing protein</fullName>
    </recommendedName>
</protein>
<name>A0ABU2MPM1_9ACTN</name>
<organism evidence="1 2">
    <name type="scientific">Streptomyces litchfieldiae</name>
    <dbReference type="NCBI Taxonomy" id="3075543"/>
    <lineage>
        <taxon>Bacteria</taxon>
        <taxon>Bacillati</taxon>
        <taxon>Actinomycetota</taxon>
        <taxon>Actinomycetes</taxon>
        <taxon>Kitasatosporales</taxon>
        <taxon>Streptomycetaceae</taxon>
        <taxon>Streptomyces</taxon>
    </lineage>
</organism>
<proteinExistence type="predicted"/>
<comment type="caution">
    <text evidence="1">The sequence shown here is derived from an EMBL/GenBank/DDBJ whole genome shotgun (WGS) entry which is preliminary data.</text>
</comment>
<evidence type="ECO:0008006" key="3">
    <source>
        <dbReference type="Google" id="ProtNLM"/>
    </source>
</evidence>
<keyword evidence="2" id="KW-1185">Reference proteome</keyword>
<accession>A0ABU2MPM1</accession>
<sequence length="152" mass="15267">MRPLARGLLAGAAGTIALNAVTYGDMLIRGRPASTMPERVADRLARRAGLDPDGDERAPNREQAAGALLGVLTGLGAGAVYGLARARADGPPPALAGPLLGAAVMAGSDVPATALGVTRPGTWSAGAWLSDVVPHMAYGVTTAAVYDATRRA</sequence>
<reference evidence="2" key="1">
    <citation type="submission" date="2023-07" db="EMBL/GenBank/DDBJ databases">
        <title>30 novel species of actinomycetes from the DSMZ collection.</title>
        <authorList>
            <person name="Nouioui I."/>
        </authorList>
    </citation>
    <scope>NUCLEOTIDE SEQUENCE [LARGE SCALE GENOMIC DNA]</scope>
    <source>
        <strain evidence="2">DSM 44938</strain>
    </source>
</reference>
<dbReference type="Proteomes" id="UP001183246">
    <property type="component" value="Unassembled WGS sequence"/>
</dbReference>
<evidence type="ECO:0000313" key="2">
    <source>
        <dbReference type="Proteomes" id="UP001183246"/>
    </source>
</evidence>
<dbReference type="RefSeq" id="WP_311704433.1">
    <property type="nucleotide sequence ID" value="NZ_JAVREL010000005.1"/>
</dbReference>
<dbReference type="EMBL" id="JAVREL010000005">
    <property type="protein sequence ID" value="MDT0343303.1"/>
    <property type="molecule type" value="Genomic_DNA"/>
</dbReference>